<evidence type="ECO:0000313" key="1">
    <source>
        <dbReference type="EMBL" id="KAL2040858.1"/>
    </source>
</evidence>
<organism evidence="1 2">
    <name type="scientific">Stereocaulon virgatum</name>
    <dbReference type="NCBI Taxonomy" id="373712"/>
    <lineage>
        <taxon>Eukaryota</taxon>
        <taxon>Fungi</taxon>
        <taxon>Dikarya</taxon>
        <taxon>Ascomycota</taxon>
        <taxon>Pezizomycotina</taxon>
        <taxon>Lecanoromycetes</taxon>
        <taxon>OSLEUM clade</taxon>
        <taxon>Lecanoromycetidae</taxon>
        <taxon>Lecanorales</taxon>
        <taxon>Lecanorineae</taxon>
        <taxon>Stereocaulaceae</taxon>
        <taxon>Stereocaulon</taxon>
    </lineage>
</organism>
<dbReference type="Proteomes" id="UP001590950">
    <property type="component" value="Unassembled WGS sequence"/>
</dbReference>
<gene>
    <name evidence="1" type="ORF">N7G274_006316</name>
</gene>
<evidence type="ECO:0000313" key="2">
    <source>
        <dbReference type="Proteomes" id="UP001590950"/>
    </source>
</evidence>
<proteinExistence type="predicted"/>
<keyword evidence="2" id="KW-1185">Reference proteome</keyword>
<protein>
    <submittedName>
        <fullName evidence="1">Uncharacterized protein</fullName>
    </submittedName>
</protein>
<name>A0ABR4A5B0_9LECA</name>
<sequence length="273" mass="30694">MFDTPSYHVFYEAHFHRYQRHQATHSDRSHSYLSTNIISQQQPHDGKHLFEPTVISVEMPLTGLYSTATIATADAVMAEKDMMTKVFVEPASAEMTSPAPTRQISNLWVENNPRTTVTGDHPGRVILGLEYLRKDDRFDRHALGTTSHLHLEEYIRPSKPGHFELKDFEEFLAYAKFNDDAESITSIETRFSTSFDATTIEIDKRALIGAFLVVYPSSAYFGPGANGTAPAPGYCCEICEEIFTDDLPETMTACCGCFVHGLCHYDSLDHNKP</sequence>
<dbReference type="EMBL" id="JBEFKJ010000019">
    <property type="protein sequence ID" value="KAL2040858.1"/>
    <property type="molecule type" value="Genomic_DNA"/>
</dbReference>
<reference evidence="1 2" key="1">
    <citation type="submission" date="2024-09" db="EMBL/GenBank/DDBJ databases">
        <title>Rethinking Asexuality: The Enigmatic Case of Functional Sexual Genes in Lepraria (Stereocaulaceae).</title>
        <authorList>
            <person name="Doellman M."/>
            <person name="Sun Y."/>
            <person name="Barcenas-Pena A."/>
            <person name="Lumbsch H.T."/>
            <person name="Grewe F."/>
        </authorList>
    </citation>
    <scope>NUCLEOTIDE SEQUENCE [LARGE SCALE GENOMIC DNA]</scope>
    <source>
        <strain evidence="1 2">Mercado 3170</strain>
    </source>
</reference>
<accession>A0ABR4A5B0</accession>
<comment type="caution">
    <text evidence="1">The sequence shown here is derived from an EMBL/GenBank/DDBJ whole genome shotgun (WGS) entry which is preliminary data.</text>
</comment>